<dbReference type="SUPFAM" id="SSF141523">
    <property type="entry name" value="L,D-transpeptidase catalytic domain-like"/>
    <property type="match status" value="1"/>
</dbReference>
<dbReference type="InterPro" id="IPR002477">
    <property type="entry name" value="Peptidoglycan-bd-like"/>
</dbReference>
<feature type="domain" description="L,D-TPase catalytic" evidence="9">
    <location>
        <begin position="325"/>
        <end position="499"/>
    </location>
</feature>
<gene>
    <name evidence="10" type="ORF">GCM10011309_16820</name>
</gene>
<keyword evidence="5 7" id="KW-0573">Peptidoglycan synthesis</keyword>
<keyword evidence="6 7" id="KW-0961">Cell wall biogenesis/degradation</keyword>
<comment type="caution">
    <text evidence="10">The sequence shown here is derived from an EMBL/GenBank/DDBJ whole genome shotgun (WGS) entry which is preliminary data.</text>
</comment>
<keyword evidence="8" id="KW-0732">Signal</keyword>
<evidence type="ECO:0000256" key="7">
    <source>
        <dbReference type="PROSITE-ProRule" id="PRU01373"/>
    </source>
</evidence>
<feature type="active site" description="Nucleophile" evidence="7">
    <location>
        <position position="476"/>
    </location>
</feature>
<proteinExistence type="inferred from homology"/>
<organism evidence="10 11">
    <name type="scientific">Litorimonas cladophorae</name>
    <dbReference type="NCBI Taxonomy" id="1220491"/>
    <lineage>
        <taxon>Bacteria</taxon>
        <taxon>Pseudomonadati</taxon>
        <taxon>Pseudomonadota</taxon>
        <taxon>Alphaproteobacteria</taxon>
        <taxon>Maricaulales</taxon>
        <taxon>Robiginitomaculaceae</taxon>
    </lineage>
</organism>
<dbReference type="Proteomes" id="UP000600865">
    <property type="component" value="Unassembled WGS sequence"/>
</dbReference>
<dbReference type="SUPFAM" id="SSF47090">
    <property type="entry name" value="PGBD-like"/>
    <property type="match status" value="1"/>
</dbReference>
<dbReference type="PANTHER" id="PTHR41533:SF2">
    <property type="entry name" value="BLR7131 PROTEIN"/>
    <property type="match status" value="1"/>
</dbReference>
<dbReference type="PROSITE" id="PS52029">
    <property type="entry name" value="LD_TPASE"/>
    <property type="match status" value="1"/>
</dbReference>
<accession>A0A918NHK9</accession>
<dbReference type="AlphaFoldDB" id="A0A918NHK9"/>
<dbReference type="Pfam" id="PF20142">
    <property type="entry name" value="Scaffold"/>
    <property type="match status" value="1"/>
</dbReference>
<dbReference type="Pfam" id="PF01471">
    <property type="entry name" value="PG_binding_1"/>
    <property type="match status" value="1"/>
</dbReference>
<evidence type="ECO:0000256" key="3">
    <source>
        <dbReference type="ARBA" id="ARBA00022679"/>
    </source>
</evidence>
<keyword evidence="11" id="KW-1185">Reference proteome</keyword>
<evidence type="ECO:0000313" key="10">
    <source>
        <dbReference type="EMBL" id="GGX67782.1"/>
    </source>
</evidence>
<evidence type="ECO:0000256" key="5">
    <source>
        <dbReference type="ARBA" id="ARBA00022984"/>
    </source>
</evidence>
<dbReference type="GO" id="GO:0008360">
    <property type="term" value="P:regulation of cell shape"/>
    <property type="evidence" value="ECO:0007669"/>
    <property type="project" value="UniProtKB-UniRule"/>
</dbReference>
<dbReference type="CDD" id="cd16913">
    <property type="entry name" value="YkuD_like"/>
    <property type="match status" value="1"/>
</dbReference>
<evidence type="ECO:0000313" key="11">
    <source>
        <dbReference type="Proteomes" id="UP000600865"/>
    </source>
</evidence>
<dbReference type="Gene3D" id="1.10.101.10">
    <property type="entry name" value="PGBD-like superfamily/PGBD"/>
    <property type="match status" value="1"/>
</dbReference>
<dbReference type="InterPro" id="IPR036366">
    <property type="entry name" value="PGBDSf"/>
</dbReference>
<reference evidence="10 11" key="1">
    <citation type="journal article" date="2014" name="Int. J. Syst. Evol. Microbiol.">
        <title>Complete genome sequence of Corynebacterium casei LMG S-19264T (=DSM 44701T), isolated from a smear-ripened cheese.</title>
        <authorList>
            <consortium name="US DOE Joint Genome Institute (JGI-PGF)"/>
            <person name="Walter F."/>
            <person name="Albersmeier A."/>
            <person name="Kalinowski J."/>
            <person name="Ruckert C."/>
        </authorList>
    </citation>
    <scope>NUCLEOTIDE SEQUENCE [LARGE SCALE GENOMIC DNA]</scope>
    <source>
        <strain evidence="10 11">KCTC 23968</strain>
    </source>
</reference>
<dbReference type="Gene3D" id="2.40.440.10">
    <property type="entry name" value="L,D-transpeptidase catalytic domain-like"/>
    <property type="match status" value="1"/>
</dbReference>
<protein>
    <submittedName>
        <fullName evidence="10">Murein L,D-transpeptidase</fullName>
    </submittedName>
</protein>
<evidence type="ECO:0000256" key="4">
    <source>
        <dbReference type="ARBA" id="ARBA00022960"/>
    </source>
</evidence>
<comment type="pathway">
    <text evidence="1 7">Cell wall biogenesis; peptidoglycan biosynthesis.</text>
</comment>
<dbReference type="InterPro" id="IPR045380">
    <property type="entry name" value="LD_TPept_scaffold_dom"/>
</dbReference>
<dbReference type="PANTHER" id="PTHR41533">
    <property type="entry name" value="L,D-TRANSPEPTIDASE HI_1667-RELATED"/>
    <property type="match status" value="1"/>
</dbReference>
<feature type="active site" description="Proton donor/acceptor" evidence="7">
    <location>
        <position position="457"/>
    </location>
</feature>
<keyword evidence="3" id="KW-0808">Transferase</keyword>
<feature type="signal peptide" evidence="8">
    <location>
        <begin position="1"/>
        <end position="20"/>
    </location>
</feature>
<feature type="chain" id="PRO_5038009185" evidence="8">
    <location>
        <begin position="21"/>
        <end position="573"/>
    </location>
</feature>
<dbReference type="InterPro" id="IPR036365">
    <property type="entry name" value="PGBD-like_sf"/>
</dbReference>
<evidence type="ECO:0000259" key="9">
    <source>
        <dbReference type="PROSITE" id="PS52029"/>
    </source>
</evidence>
<evidence type="ECO:0000256" key="1">
    <source>
        <dbReference type="ARBA" id="ARBA00004752"/>
    </source>
</evidence>
<dbReference type="InterPro" id="IPR038063">
    <property type="entry name" value="Transpep_catalytic_dom"/>
</dbReference>
<dbReference type="GO" id="GO:0004180">
    <property type="term" value="F:carboxypeptidase activity"/>
    <property type="evidence" value="ECO:0007669"/>
    <property type="project" value="UniProtKB-ARBA"/>
</dbReference>
<evidence type="ECO:0000256" key="8">
    <source>
        <dbReference type="SAM" id="SignalP"/>
    </source>
</evidence>
<dbReference type="GO" id="GO:0009252">
    <property type="term" value="P:peptidoglycan biosynthetic process"/>
    <property type="evidence" value="ECO:0007669"/>
    <property type="project" value="UniProtKB-KW"/>
</dbReference>
<dbReference type="GO" id="GO:0016740">
    <property type="term" value="F:transferase activity"/>
    <property type="evidence" value="ECO:0007669"/>
    <property type="project" value="UniProtKB-KW"/>
</dbReference>
<dbReference type="GO" id="GO:0071555">
    <property type="term" value="P:cell wall organization"/>
    <property type="evidence" value="ECO:0007669"/>
    <property type="project" value="UniProtKB-UniRule"/>
</dbReference>
<dbReference type="EMBL" id="BMYV01000002">
    <property type="protein sequence ID" value="GGX67782.1"/>
    <property type="molecule type" value="Genomic_DNA"/>
</dbReference>
<sequence length="573" mass="64510">MRTLLYSSIATIAFTTTAFATEPLPKDLINHTADLGVATAALGEPKTEASAHLESYIAKPKRIEKIRDEFGNIGVDIFQRAYAAKINSPIWTAEGAKNLQRTVDDLFVHGILADDVLNGDLEKIIDQRFGSMETRKTVKADVKLTLAWMRVAQAMSGDLSEERGMTIRRGSPVVRYSLPTSLLKSAQGDAERELLSMAPEAPQYVRLKTTLADYRQIKRNGGWLAIRDGDAIELGDTDKRVPKLRQRLRAEAYTVEDPASESDPQLFDENLSAALKLFQTRHGLEDDGILGGNTLAALNESVESKIDRIAESMYRWRTQGDLGERYIWANIPSYSAEGWNDGVMEIRQRTIVGKERFATPEFSDEVEYVVANPKWYLPVSIVRRQKVPKLKKDPGYAAKYGYKIFDRSSGAPINAFDVDWTEPGVSRKYRFVQEAGEGNALGEMKIIFPNQYSIYLHGTPGKHLFDRAERAFSSGCVRLEDPVAMAEWIARHDEEAEVSEIVTAMVTEENTRLDLEDNVPVHITYFTVTVGDDGEPRFWRDIYDRYDGGIKYVKRYERKLDKATAARLVVSSL</sequence>
<evidence type="ECO:0000256" key="2">
    <source>
        <dbReference type="ARBA" id="ARBA00005992"/>
    </source>
</evidence>
<dbReference type="Pfam" id="PF03734">
    <property type="entry name" value="YkuD"/>
    <property type="match status" value="1"/>
</dbReference>
<keyword evidence="4 7" id="KW-0133">Cell shape</keyword>
<dbReference type="InterPro" id="IPR005490">
    <property type="entry name" value="LD_TPept_cat_dom"/>
</dbReference>
<dbReference type="InterPro" id="IPR052905">
    <property type="entry name" value="LD-transpeptidase_YkuD-like"/>
</dbReference>
<comment type="similarity">
    <text evidence="2">Belongs to the YkuD family.</text>
</comment>
<dbReference type="RefSeq" id="WP_189584302.1">
    <property type="nucleotide sequence ID" value="NZ_BMYV01000002.1"/>
</dbReference>
<name>A0A918NHK9_9PROT</name>
<evidence type="ECO:0000256" key="6">
    <source>
        <dbReference type="ARBA" id="ARBA00023316"/>
    </source>
</evidence>